<dbReference type="Pfam" id="PF02945">
    <property type="entry name" value="Endonuclease_7"/>
    <property type="match status" value="1"/>
</dbReference>
<organism evidence="1 2">
    <name type="scientific">Mycobacterium phage Phrappuccino</name>
    <dbReference type="NCBI Taxonomy" id="2591223"/>
    <lineage>
        <taxon>Viruses</taxon>
        <taxon>Duplodnaviria</taxon>
        <taxon>Heunggongvirae</taxon>
        <taxon>Uroviricota</taxon>
        <taxon>Caudoviricetes</taxon>
        <taxon>Phrappuccinovirus</taxon>
        <taxon>Phrappuccinovirus phrappuccino</taxon>
        <taxon>Phreappuccinovirus Phrappuccino</taxon>
    </lineage>
</organism>
<keyword evidence="2" id="KW-1185">Reference proteome</keyword>
<accession>A0A514DDW9</accession>
<protein>
    <submittedName>
        <fullName evidence="1">Endonuclease VII</fullName>
    </submittedName>
</protein>
<proteinExistence type="predicted"/>
<dbReference type="Gene3D" id="3.40.1800.10">
    <property type="entry name" value="His-Me finger endonucleases"/>
    <property type="match status" value="1"/>
</dbReference>
<keyword evidence="1" id="KW-0378">Hydrolase</keyword>
<dbReference type="KEGG" id="vg:64767048"/>
<gene>
    <name evidence="1" type="primary">127</name>
    <name evidence="1" type="ORF">SEA_PHRAPPUCCINO_127</name>
</gene>
<dbReference type="GO" id="GO:0004519">
    <property type="term" value="F:endonuclease activity"/>
    <property type="evidence" value="ECO:0007669"/>
    <property type="project" value="UniProtKB-KW"/>
</dbReference>
<dbReference type="EMBL" id="MK937592">
    <property type="protein sequence ID" value="QDH91802.1"/>
    <property type="molecule type" value="Genomic_DNA"/>
</dbReference>
<dbReference type="InterPro" id="IPR038563">
    <property type="entry name" value="Endonuclease_7_sf"/>
</dbReference>
<dbReference type="RefSeq" id="YP_010059816.1">
    <property type="nucleotide sequence ID" value="NC_054727.1"/>
</dbReference>
<dbReference type="SUPFAM" id="SSF54060">
    <property type="entry name" value="His-Me finger endonucleases"/>
    <property type="match status" value="1"/>
</dbReference>
<keyword evidence="1" id="KW-0540">Nuclease</keyword>
<dbReference type="InterPro" id="IPR004211">
    <property type="entry name" value="Endonuclease_7"/>
</dbReference>
<evidence type="ECO:0000313" key="1">
    <source>
        <dbReference type="EMBL" id="QDH91802.1"/>
    </source>
</evidence>
<evidence type="ECO:0000313" key="2">
    <source>
        <dbReference type="Proteomes" id="UP000316777"/>
    </source>
</evidence>
<reference evidence="1 2" key="1">
    <citation type="submission" date="2019-05" db="EMBL/GenBank/DDBJ databases">
        <authorList>
            <person name="Pope W.H."/>
            <person name="Garlena R.A."/>
            <person name="Russell D.A."/>
            <person name="Jacobs-Sera D."/>
            <person name="Hatfull G.F."/>
        </authorList>
    </citation>
    <scope>NUCLEOTIDE SEQUENCE [LARGE SCALE GENOMIC DNA]</scope>
</reference>
<sequence length="156" mass="17806">MHVKPCKDCVAEGRIEGVPQHKWRVASWPGPRCWTHHRAKEKADKLRTHAKHVERTFSISGDDYWFLYEAQGGLCFVCRKAKGIARRLAVDHEHGLCDDHPPDKGCPRCIRALLCSRCNDLIGWLSPEALFRAVAVLTRPPARKLLAERQAKSEYL</sequence>
<keyword evidence="1" id="KW-0255">Endonuclease</keyword>
<name>A0A514DDW9_9CAUD</name>
<dbReference type="Proteomes" id="UP000316777">
    <property type="component" value="Segment"/>
</dbReference>
<dbReference type="InterPro" id="IPR044925">
    <property type="entry name" value="His-Me_finger_sf"/>
</dbReference>
<dbReference type="GeneID" id="64767048"/>